<dbReference type="InterPro" id="IPR001584">
    <property type="entry name" value="Integrase_cat-core"/>
</dbReference>
<dbReference type="GO" id="GO:0004190">
    <property type="term" value="F:aspartic-type endopeptidase activity"/>
    <property type="evidence" value="ECO:0007669"/>
    <property type="project" value="UniProtKB-KW"/>
</dbReference>
<feature type="domain" description="Integrase catalytic" evidence="2">
    <location>
        <begin position="441"/>
        <end position="539"/>
    </location>
</feature>
<dbReference type="Pfam" id="PF14223">
    <property type="entry name" value="Retrotran_gag_2"/>
    <property type="match status" value="1"/>
</dbReference>
<evidence type="ECO:0000256" key="1">
    <source>
        <dbReference type="ARBA" id="ARBA00022750"/>
    </source>
</evidence>
<sequence>MAENSSSLLPLNTLSGSYGIWSLSAPAAQIQAENALAPNPAYKKWHTQDRILLSLLYASLTEECMAEVINCTTARDAWLALEVSFSHSSKTRELQLKDELQLMQRGSRGVAEYARSFRSLCDQLSAIGKPVDDTDKVHCPRALNHELFSRSLLGDSSSQTAMVAQRSSSNRFKSASPFPASGQSAKPFSATCQWCGKERHTAKKCHKLGKLLKKAKAEGLIEAFAATTLDDNQDNEWYTDTGATSHMTNDVTALDKSVPYTGNQRVVVGNGQSLSISRIGSISSLVASRILKMSDVLIVPHITKNLLSISKLTRENNCLVIFSSSGFIIQDLATRAVMGVGRCENGLYILDRGHASLFTSLSSCNSRASSVIWHARLGHPSSRIISSLNKHGVITFSDKNTFDSKPCFGCQLGKSHRLPFPNLNQRCSFLFERIHCDLWGPSPIPSPSGTEFTNHRFTSFLRQHGIVQRIACPYTPNQNGIAERKHRHITETGLTMMFHSHVPLHLWVESFSTACYLINRLPSPVLDGKTPHEILYGKIPSYSSLRTFGCLCFPFLRDYMPHKLSPRSIPCVFIGYSSLHKGFRCLDKKNNRVYVSRHVQFFEDHFPYATSVIPSSVGTDYVTFTETCDNSPCSENSSPVGGTPVCNQTPTHCAPCADSTPIIMPPLTHSQPSSHEIALEVPPSVPSTTIQPSTSTHPMVTRARDGIVKRRIIHSLCAFTAPSWFQVHLAVKEPRGFKSAVKNPAWLLAMDAEIAALQHNNTWRLVPRPADHNVVGCRWIFKTKLNADGSIERHKARLVAQGFSQKPGIDFEETFSPVVRPASVRIILSLAAMHRWPLRQLDVKNAFLHGFLSEEVYMEQPPGYIDPQFPTHVCRLQRALYGLKQAPRAWFQRFSQFLLRLGFIASRADSSLFVHHSSHGVVYLLLYVDDMVITGNNTSMLHSLIDRLASEFSMKDLGDLHYFLGIEVVRNDKGLFLSQAKYALDLLTRAEMVDCKPISTPSLVGSHLTDSGTLYSDATQFRSLAGALQYLTLTRPDLSYSVNSICQYMHAPTIDHFTALKRILRYVKDLARYSDADWLVACHSSFNNWISVILSNLISWGSKKQSTVARSSAEAEYRALATVAAELSWILQLLRELQITLPSPPKLLCDNNSAIFIASNPVTKSRSKHIDIDYHFVRELVAKRVINLSFVPSHLQLADVFTKAVAKLQFLFDRGKLCVSPISPTPTLRGDIRGNSDSSDSSDHDQDISIYFTVTLFANTLRAPYYEHVMGSSAQQFMDAVAVAERIEQEIRSGRISAPAEKRGFEGKTKDVEHFEDDYKGRNNQFQNYHNPSSEIANINLQEPLQPPYPDWYKSDLTCEYHAGAAGHSIHTCGAFKKKLMQLIKAGWITFDENPGGWPGGGGLGLVGVLPMRSQVRIRSGANNSLGPSDLGEALDLTVVHLWETCLPRPCAPPGLVRPSGLDTRG</sequence>
<dbReference type="GO" id="GO:0003676">
    <property type="term" value="F:nucleic acid binding"/>
    <property type="evidence" value="ECO:0007669"/>
    <property type="project" value="InterPro"/>
</dbReference>
<dbReference type="EMBL" id="CAADRP010000580">
    <property type="protein sequence ID" value="VFU30194.1"/>
    <property type="molecule type" value="Genomic_DNA"/>
</dbReference>
<dbReference type="InterPro" id="IPR043502">
    <property type="entry name" value="DNA/RNA_pol_sf"/>
</dbReference>
<dbReference type="Pfam" id="PF25597">
    <property type="entry name" value="SH3_retrovirus"/>
    <property type="match status" value="1"/>
</dbReference>
<keyword evidence="1" id="KW-0645">Protease</keyword>
<dbReference type="CDD" id="cd09272">
    <property type="entry name" value="RNase_HI_RT_Ty1"/>
    <property type="match status" value="1"/>
</dbReference>
<organism evidence="3">
    <name type="scientific">Salix viminalis</name>
    <name type="common">Common osier</name>
    <name type="synonym">Basket willow</name>
    <dbReference type="NCBI Taxonomy" id="40686"/>
    <lineage>
        <taxon>Eukaryota</taxon>
        <taxon>Viridiplantae</taxon>
        <taxon>Streptophyta</taxon>
        <taxon>Embryophyta</taxon>
        <taxon>Tracheophyta</taxon>
        <taxon>Spermatophyta</taxon>
        <taxon>Magnoliopsida</taxon>
        <taxon>eudicotyledons</taxon>
        <taxon>Gunneridae</taxon>
        <taxon>Pentapetalae</taxon>
        <taxon>rosids</taxon>
        <taxon>fabids</taxon>
        <taxon>Malpighiales</taxon>
        <taxon>Salicaceae</taxon>
        <taxon>Saliceae</taxon>
        <taxon>Salix</taxon>
    </lineage>
</organism>
<accession>A0A6N2KNP9</accession>
<dbReference type="InterPro" id="IPR012337">
    <property type="entry name" value="RNaseH-like_sf"/>
</dbReference>
<dbReference type="InterPro" id="IPR036397">
    <property type="entry name" value="RNaseH_sf"/>
</dbReference>
<dbReference type="PANTHER" id="PTHR11439:SF455">
    <property type="entry name" value="RLK (RECEPTOR-LIKE PROTEIN KINASE) 8, PUTATIVE-RELATED"/>
    <property type="match status" value="1"/>
</dbReference>
<dbReference type="SUPFAM" id="SSF53098">
    <property type="entry name" value="Ribonuclease H-like"/>
    <property type="match status" value="1"/>
</dbReference>
<reference evidence="3" key="1">
    <citation type="submission" date="2019-03" db="EMBL/GenBank/DDBJ databases">
        <authorList>
            <person name="Mank J."/>
            <person name="Almeida P."/>
        </authorList>
    </citation>
    <scope>NUCLEOTIDE SEQUENCE</scope>
    <source>
        <strain evidence="3">78183</strain>
    </source>
</reference>
<dbReference type="PROSITE" id="PS50994">
    <property type="entry name" value="INTEGRASE"/>
    <property type="match status" value="1"/>
</dbReference>
<dbReference type="Gene3D" id="3.30.420.10">
    <property type="entry name" value="Ribonuclease H-like superfamily/Ribonuclease H"/>
    <property type="match status" value="1"/>
</dbReference>
<dbReference type="Pfam" id="PF22936">
    <property type="entry name" value="Pol_BBD"/>
    <property type="match status" value="1"/>
</dbReference>
<dbReference type="Pfam" id="PF13976">
    <property type="entry name" value="gag_pre-integrs"/>
    <property type="match status" value="1"/>
</dbReference>
<evidence type="ECO:0000313" key="3">
    <source>
        <dbReference type="EMBL" id="VFU30194.1"/>
    </source>
</evidence>
<dbReference type="InterPro" id="IPR025724">
    <property type="entry name" value="GAG-pre-integrase_dom"/>
</dbReference>
<protein>
    <recommendedName>
        <fullName evidence="2">Integrase catalytic domain-containing protein</fullName>
    </recommendedName>
</protein>
<dbReference type="InterPro" id="IPR054722">
    <property type="entry name" value="PolX-like_BBD"/>
</dbReference>
<keyword evidence="1" id="KW-0378">Hydrolase</keyword>
<dbReference type="SUPFAM" id="SSF56672">
    <property type="entry name" value="DNA/RNA polymerases"/>
    <property type="match status" value="1"/>
</dbReference>
<proteinExistence type="predicted"/>
<dbReference type="GO" id="GO:0015074">
    <property type="term" value="P:DNA integration"/>
    <property type="evidence" value="ECO:0007669"/>
    <property type="project" value="InterPro"/>
</dbReference>
<dbReference type="PANTHER" id="PTHR11439">
    <property type="entry name" value="GAG-POL-RELATED RETROTRANSPOSON"/>
    <property type="match status" value="1"/>
</dbReference>
<keyword evidence="1" id="KW-0064">Aspartyl protease</keyword>
<dbReference type="InterPro" id="IPR013103">
    <property type="entry name" value="RVT_2"/>
</dbReference>
<gene>
    <name evidence="3" type="ORF">SVIM_LOCUS114962</name>
</gene>
<evidence type="ECO:0000259" key="2">
    <source>
        <dbReference type="PROSITE" id="PS50994"/>
    </source>
</evidence>
<name>A0A6N2KNP9_SALVM</name>
<dbReference type="Pfam" id="PF07727">
    <property type="entry name" value="RVT_2"/>
    <property type="match status" value="1"/>
</dbReference>
<dbReference type="InterPro" id="IPR057670">
    <property type="entry name" value="SH3_retrovirus"/>
</dbReference>